<name>A0A7M7KH29_VARDE</name>
<dbReference type="EnsemblMetazoa" id="XM_022810991">
    <property type="protein sequence ID" value="XP_022666726"/>
    <property type="gene ID" value="LOC111252690"/>
</dbReference>
<evidence type="ECO:0000256" key="4">
    <source>
        <dbReference type="PROSITE-ProRule" id="PRU00322"/>
    </source>
</evidence>
<sequence>MMGTTSSILQWHCSHCRAINTTENTRCVACRQPRAPRGDHERPPPAVPSRKERRDRPPQGKIISRRRILAESNKNKLGTALEERHLYDDAEGCDPPPVPAHKKVQDPQHVYAEVVEDDEHEYDEYVSYAILEYPEPPRSTQQTAAVTDEPIYGIVNKVGKKPPPPPPHLHAAASVCISLRNEPEAVYYSQVEDGALPCPDLDIDIDNLPPPLPPHKEELSLTTDARKWYCLNCRIWNTAQDSSCVYCAMPYSDDVVATGTGLH</sequence>
<evidence type="ECO:0000256" key="1">
    <source>
        <dbReference type="ARBA" id="ARBA00022723"/>
    </source>
</evidence>
<accession>A0A7M7KH29</accession>
<dbReference type="GeneID" id="111252690"/>
<dbReference type="RefSeq" id="XP_022666725.1">
    <property type="nucleotide sequence ID" value="XM_022810990.1"/>
</dbReference>
<dbReference type="OrthoDB" id="6502420at2759"/>
<dbReference type="GO" id="GO:0008270">
    <property type="term" value="F:zinc ion binding"/>
    <property type="evidence" value="ECO:0007669"/>
    <property type="project" value="UniProtKB-KW"/>
</dbReference>
<evidence type="ECO:0000256" key="5">
    <source>
        <dbReference type="SAM" id="MobiDB-lite"/>
    </source>
</evidence>
<dbReference type="InParanoid" id="A0A7M7KH29"/>
<dbReference type="InterPro" id="IPR001876">
    <property type="entry name" value="Znf_RanBP2"/>
</dbReference>
<dbReference type="PROSITE" id="PS50199">
    <property type="entry name" value="ZF_RANBP2_2"/>
    <property type="match status" value="1"/>
</dbReference>
<evidence type="ECO:0000313" key="8">
    <source>
        <dbReference type="Proteomes" id="UP000594260"/>
    </source>
</evidence>
<evidence type="ECO:0000256" key="3">
    <source>
        <dbReference type="ARBA" id="ARBA00022833"/>
    </source>
</evidence>
<dbReference type="Proteomes" id="UP000594260">
    <property type="component" value="Unplaced"/>
</dbReference>
<keyword evidence="8" id="KW-1185">Reference proteome</keyword>
<feature type="region of interest" description="Disordered" evidence="5">
    <location>
        <begin position="33"/>
        <end position="61"/>
    </location>
</feature>
<protein>
    <recommendedName>
        <fullName evidence="6">RanBP2-type domain-containing protein</fullName>
    </recommendedName>
</protein>
<keyword evidence="2 4" id="KW-0863">Zinc-finger</keyword>
<evidence type="ECO:0000256" key="2">
    <source>
        <dbReference type="ARBA" id="ARBA00022771"/>
    </source>
</evidence>
<proteinExistence type="predicted"/>
<dbReference type="AlphaFoldDB" id="A0A7M7KH29"/>
<dbReference type="SUPFAM" id="SSF90209">
    <property type="entry name" value="Ran binding protein zinc finger-like"/>
    <property type="match status" value="1"/>
</dbReference>
<organism evidence="7 8">
    <name type="scientific">Varroa destructor</name>
    <name type="common">Honeybee mite</name>
    <dbReference type="NCBI Taxonomy" id="109461"/>
    <lineage>
        <taxon>Eukaryota</taxon>
        <taxon>Metazoa</taxon>
        <taxon>Ecdysozoa</taxon>
        <taxon>Arthropoda</taxon>
        <taxon>Chelicerata</taxon>
        <taxon>Arachnida</taxon>
        <taxon>Acari</taxon>
        <taxon>Parasitiformes</taxon>
        <taxon>Mesostigmata</taxon>
        <taxon>Gamasina</taxon>
        <taxon>Dermanyssoidea</taxon>
        <taxon>Varroidae</taxon>
        <taxon>Varroa</taxon>
    </lineage>
</organism>
<reference evidence="7" key="1">
    <citation type="submission" date="2021-01" db="UniProtKB">
        <authorList>
            <consortium name="EnsemblMetazoa"/>
        </authorList>
    </citation>
    <scope>IDENTIFICATION</scope>
</reference>
<keyword evidence="1" id="KW-0479">Metal-binding</keyword>
<dbReference type="PROSITE" id="PS01358">
    <property type="entry name" value="ZF_RANBP2_1"/>
    <property type="match status" value="2"/>
</dbReference>
<dbReference type="InterPro" id="IPR036443">
    <property type="entry name" value="Znf_RanBP2_sf"/>
</dbReference>
<dbReference type="SMART" id="SM00547">
    <property type="entry name" value="ZnF_RBZ"/>
    <property type="match status" value="2"/>
</dbReference>
<dbReference type="KEGG" id="vde:111252690"/>
<keyword evidence="3" id="KW-0862">Zinc</keyword>
<feature type="compositionally biased region" description="Basic and acidic residues" evidence="5">
    <location>
        <begin position="36"/>
        <end position="58"/>
    </location>
</feature>
<feature type="domain" description="RanBP2-type" evidence="6">
    <location>
        <begin position="5"/>
        <end position="36"/>
    </location>
</feature>
<evidence type="ECO:0000313" key="7">
    <source>
        <dbReference type="EnsemblMetazoa" id="XP_022666726"/>
    </source>
</evidence>
<dbReference type="EnsemblMetazoa" id="XM_022810990">
    <property type="protein sequence ID" value="XP_022666725"/>
    <property type="gene ID" value="LOC111252690"/>
</dbReference>
<dbReference type="RefSeq" id="XP_022666726.1">
    <property type="nucleotide sequence ID" value="XM_022810991.1"/>
</dbReference>
<dbReference type="Gene3D" id="4.10.1060.10">
    <property type="entry name" value="Zinc finger, RanBP2-type"/>
    <property type="match status" value="1"/>
</dbReference>
<evidence type="ECO:0000259" key="6">
    <source>
        <dbReference type="PROSITE" id="PS50199"/>
    </source>
</evidence>